<dbReference type="InterPro" id="IPR012467">
    <property type="entry name" value="DUF1684"/>
</dbReference>
<proteinExistence type="predicted"/>
<organism evidence="1 2">
    <name type="scientific">Arthrobacter parietis</name>
    <dbReference type="NCBI Taxonomy" id="271434"/>
    <lineage>
        <taxon>Bacteria</taxon>
        <taxon>Bacillati</taxon>
        <taxon>Actinomycetota</taxon>
        <taxon>Actinomycetes</taxon>
        <taxon>Micrococcales</taxon>
        <taxon>Micrococcaceae</taxon>
        <taxon>Arthrobacter</taxon>
    </lineage>
</organism>
<protein>
    <recommendedName>
        <fullName evidence="3">DUF1684 domain-containing protein</fullName>
    </recommendedName>
</protein>
<sequence length="214" mass="22568">MTLEATALNTADWRREVFALYAEVRDAAAAGSPALAHAHWRTGRDRLFAGHPASPLSPAARQAFAGLNIAPYDPAFRFEADIDDDGAGQLMEVPTGTDGVVPFERLGTVSLDGGASGGVGRLALWRLKSYGGGLFLPLRDGSSGVDGGSYGGGRYVLDTIKGAHLGERGGRLIVDLNFAYNPSCAYDEEWACPLPGPDNRLDVALPVGELYAAY</sequence>
<dbReference type="Pfam" id="PF07920">
    <property type="entry name" value="DUF1684"/>
    <property type="match status" value="1"/>
</dbReference>
<dbReference type="EMBL" id="BAAAON010000003">
    <property type="protein sequence ID" value="GAA2176948.1"/>
    <property type="molecule type" value="Genomic_DNA"/>
</dbReference>
<evidence type="ECO:0000313" key="1">
    <source>
        <dbReference type="EMBL" id="GAA2176948.1"/>
    </source>
</evidence>
<name>A0ABN3AZ66_9MICC</name>
<evidence type="ECO:0008006" key="3">
    <source>
        <dbReference type="Google" id="ProtNLM"/>
    </source>
</evidence>
<evidence type="ECO:0000313" key="2">
    <source>
        <dbReference type="Proteomes" id="UP001500974"/>
    </source>
</evidence>
<gene>
    <name evidence="1" type="ORF">GCM10009784_25620</name>
</gene>
<accession>A0ABN3AZ66</accession>
<dbReference type="Gene3D" id="6.10.250.1680">
    <property type="match status" value="1"/>
</dbReference>
<comment type="caution">
    <text evidence="1">The sequence shown here is derived from an EMBL/GenBank/DDBJ whole genome shotgun (WGS) entry which is preliminary data.</text>
</comment>
<keyword evidence="2" id="KW-1185">Reference proteome</keyword>
<dbReference type="PANTHER" id="PTHR41913:SF1">
    <property type="entry name" value="DUF1684 DOMAIN-CONTAINING PROTEIN"/>
    <property type="match status" value="1"/>
</dbReference>
<reference evidence="1 2" key="1">
    <citation type="journal article" date="2019" name="Int. J. Syst. Evol. Microbiol.">
        <title>The Global Catalogue of Microorganisms (GCM) 10K type strain sequencing project: providing services to taxonomists for standard genome sequencing and annotation.</title>
        <authorList>
            <consortium name="The Broad Institute Genomics Platform"/>
            <consortium name="The Broad Institute Genome Sequencing Center for Infectious Disease"/>
            <person name="Wu L."/>
            <person name="Ma J."/>
        </authorList>
    </citation>
    <scope>NUCLEOTIDE SEQUENCE [LARGE SCALE GENOMIC DNA]</scope>
    <source>
        <strain evidence="1 2">JCM 14917</strain>
    </source>
</reference>
<dbReference type="Proteomes" id="UP001500974">
    <property type="component" value="Unassembled WGS sequence"/>
</dbReference>
<dbReference type="RefSeq" id="WP_346028496.1">
    <property type="nucleotide sequence ID" value="NZ_BAAAON010000003.1"/>
</dbReference>
<dbReference type="PANTHER" id="PTHR41913">
    <property type="entry name" value="DUF1684 DOMAIN-CONTAINING PROTEIN"/>
    <property type="match status" value="1"/>
</dbReference>